<sequence>MPYLPLPKRTQKSHPTHPFSPQTPHLARTSSPTRLPISCPISSYLSAYLTPTSQKTYLHLPYLIRITIFTISLPPPDTAPKSLTSDFRSGAAAASRPFTLGIRPLSSRVDNGLLGLKGLLVGSHCV</sequence>
<comment type="caution">
    <text evidence="2">The sequence shown here is derived from an EMBL/GenBank/DDBJ whole genome shotgun (WGS) entry which is preliminary data.</text>
</comment>
<dbReference type="EMBL" id="JASBNA010000040">
    <property type="protein sequence ID" value="KAK7681504.1"/>
    <property type="molecule type" value="Genomic_DNA"/>
</dbReference>
<evidence type="ECO:0000313" key="3">
    <source>
        <dbReference type="Proteomes" id="UP001385951"/>
    </source>
</evidence>
<proteinExistence type="predicted"/>
<reference evidence="2 3" key="1">
    <citation type="submission" date="2022-09" db="EMBL/GenBank/DDBJ databases">
        <authorList>
            <person name="Palmer J.M."/>
        </authorList>
    </citation>
    <scope>NUCLEOTIDE SEQUENCE [LARGE SCALE GENOMIC DNA]</scope>
    <source>
        <strain evidence="2 3">DSM 7382</strain>
    </source>
</reference>
<accession>A0AAW0FTD2</accession>
<keyword evidence="3" id="KW-1185">Reference proteome</keyword>
<evidence type="ECO:0000313" key="2">
    <source>
        <dbReference type="EMBL" id="KAK7681504.1"/>
    </source>
</evidence>
<feature type="region of interest" description="Disordered" evidence="1">
    <location>
        <begin position="1"/>
        <end position="32"/>
    </location>
</feature>
<feature type="compositionally biased region" description="Polar residues" evidence="1">
    <location>
        <begin position="19"/>
        <end position="32"/>
    </location>
</feature>
<dbReference type="Proteomes" id="UP001385951">
    <property type="component" value="Unassembled WGS sequence"/>
</dbReference>
<gene>
    <name evidence="2" type="ORF">QCA50_015236</name>
</gene>
<protein>
    <submittedName>
        <fullName evidence="2">Uncharacterized protein</fullName>
    </submittedName>
</protein>
<organism evidence="2 3">
    <name type="scientific">Cerrena zonata</name>
    <dbReference type="NCBI Taxonomy" id="2478898"/>
    <lineage>
        <taxon>Eukaryota</taxon>
        <taxon>Fungi</taxon>
        <taxon>Dikarya</taxon>
        <taxon>Basidiomycota</taxon>
        <taxon>Agaricomycotina</taxon>
        <taxon>Agaricomycetes</taxon>
        <taxon>Polyporales</taxon>
        <taxon>Cerrenaceae</taxon>
        <taxon>Cerrena</taxon>
    </lineage>
</organism>
<evidence type="ECO:0000256" key="1">
    <source>
        <dbReference type="SAM" id="MobiDB-lite"/>
    </source>
</evidence>
<name>A0AAW0FTD2_9APHY</name>
<dbReference type="AlphaFoldDB" id="A0AAW0FTD2"/>